<sequence length="223" mass="24676">MASQRRIKIARGDAIVDTGYPRNAIYLISEGWAVSKLSIETGNTQIIDILGPGSIAEMTSLNDQSAEGYSTVALQTVSVYRIEIDTLLRLCAQDETLTAWLFETLAGHTRRAYRHLTTLGQLSARQRLAFAMLKIIDVAQQTDPSSVGKTVHLPMTQEEIGNMLGLTNVSISKLMSAFRREELIDYARNRIIVQDVAALSQICGMRLESDYTDAEPTRLVANL</sequence>
<dbReference type="PANTHER" id="PTHR24567:SF68">
    <property type="entry name" value="DNA-BINDING TRANSCRIPTIONAL DUAL REGULATOR CRP"/>
    <property type="match status" value="1"/>
</dbReference>
<gene>
    <name evidence="6" type="ORF">GCM10007853_23690</name>
</gene>
<evidence type="ECO:0000256" key="2">
    <source>
        <dbReference type="ARBA" id="ARBA00023125"/>
    </source>
</evidence>
<dbReference type="EMBL" id="BSNK01000002">
    <property type="protein sequence ID" value="GLQ24495.1"/>
    <property type="molecule type" value="Genomic_DNA"/>
</dbReference>
<dbReference type="SUPFAM" id="SSF51206">
    <property type="entry name" value="cAMP-binding domain-like"/>
    <property type="match status" value="1"/>
</dbReference>
<accession>A0ABQ5VAM5</accession>
<dbReference type="CDD" id="cd00038">
    <property type="entry name" value="CAP_ED"/>
    <property type="match status" value="1"/>
</dbReference>
<dbReference type="InterPro" id="IPR000595">
    <property type="entry name" value="cNMP-bd_dom"/>
</dbReference>
<dbReference type="PRINTS" id="PR00034">
    <property type="entry name" value="HTHCRP"/>
</dbReference>
<dbReference type="PROSITE" id="PS51063">
    <property type="entry name" value="HTH_CRP_2"/>
    <property type="match status" value="1"/>
</dbReference>
<evidence type="ECO:0008006" key="8">
    <source>
        <dbReference type="Google" id="ProtNLM"/>
    </source>
</evidence>
<reference evidence="6" key="2">
    <citation type="submission" date="2023-01" db="EMBL/GenBank/DDBJ databases">
        <title>Draft genome sequence of Algimonas ampicilliniresistens strain NBRC 108219.</title>
        <authorList>
            <person name="Sun Q."/>
            <person name="Mori K."/>
        </authorList>
    </citation>
    <scope>NUCLEOTIDE SEQUENCE</scope>
    <source>
        <strain evidence="6">NBRC 108219</strain>
    </source>
</reference>
<dbReference type="RefSeq" id="WP_284390953.1">
    <property type="nucleotide sequence ID" value="NZ_BSNK01000002.1"/>
</dbReference>
<evidence type="ECO:0000256" key="1">
    <source>
        <dbReference type="ARBA" id="ARBA00023015"/>
    </source>
</evidence>
<reference evidence="6" key="1">
    <citation type="journal article" date="2014" name="Int. J. Syst. Evol. Microbiol.">
        <title>Complete genome of a new Firmicutes species belonging to the dominant human colonic microbiota ('Ruminococcus bicirculans') reveals two chromosomes and a selective capacity to utilize plant glucans.</title>
        <authorList>
            <consortium name="NISC Comparative Sequencing Program"/>
            <person name="Wegmann U."/>
            <person name="Louis P."/>
            <person name="Goesmann A."/>
            <person name="Henrissat B."/>
            <person name="Duncan S.H."/>
            <person name="Flint H.J."/>
        </authorList>
    </citation>
    <scope>NUCLEOTIDE SEQUENCE</scope>
    <source>
        <strain evidence="6">NBRC 108219</strain>
    </source>
</reference>
<dbReference type="Gene3D" id="2.60.120.10">
    <property type="entry name" value="Jelly Rolls"/>
    <property type="match status" value="1"/>
</dbReference>
<protein>
    <recommendedName>
        <fullName evidence="8">Crp/Fnr family transcriptional regulator</fullName>
    </recommendedName>
</protein>
<dbReference type="SUPFAM" id="SSF46785">
    <property type="entry name" value="Winged helix' DNA-binding domain"/>
    <property type="match status" value="1"/>
</dbReference>
<proteinExistence type="predicted"/>
<dbReference type="InterPro" id="IPR050397">
    <property type="entry name" value="Env_Response_Regulators"/>
</dbReference>
<dbReference type="Pfam" id="PF13545">
    <property type="entry name" value="HTH_Crp_2"/>
    <property type="match status" value="1"/>
</dbReference>
<feature type="domain" description="Cyclic nucleotide-binding" evidence="4">
    <location>
        <begin position="1"/>
        <end position="90"/>
    </location>
</feature>
<evidence type="ECO:0000313" key="7">
    <source>
        <dbReference type="Proteomes" id="UP001161391"/>
    </source>
</evidence>
<name>A0ABQ5VAM5_9PROT</name>
<dbReference type="Proteomes" id="UP001161391">
    <property type="component" value="Unassembled WGS sequence"/>
</dbReference>
<keyword evidence="1" id="KW-0805">Transcription regulation</keyword>
<keyword evidence="7" id="KW-1185">Reference proteome</keyword>
<evidence type="ECO:0000259" key="5">
    <source>
        <dbReference type="PROSITE" id="PS51063"/>
    </source>
</evidence>
<organism evidence="6 7">
    <name type="scientific">Algimonas ampicilliniresistens</name>
    <dbReference type="NCBI Taxonomy" id="1298735"/>
    <lineage>
        <taxon>Bacteria</taxon>
        <taxon>Pseudomonadati</taxon>
        <taxon>Pseudomonadota</taxon>
        <taxon>Alphaproteobacteria</taxon>
        <taxon>Maricaulales</taxon>
        <taxon>Robiginitomaculaceae</taxon>
        <taxon>Algimonas</taxon>
    </lineage>
</organism>
<feature type="domain" description="HTH crp-type" evidence="5">
    <location>
        <begin position="122"/>
        <end position="197"/>
    </location>
</feature>
<evidence type="ECO:0000256" key="3">
    <source>
        <dbReference type="ARBA" id="ARBA00023163"/>
    </source>
</evidence>
<dbReference type="PANTHER" id="PTHR24567">
    <property type="entry name" value="CRP FAMILY TRANSCRIPTIONAL REGULATORY PROTEIN"/>
    <property type="match status" value="1"/>
</dbReference>
<evidence type="ECO:0000259" key="4">
    <source>
        <dbReference type="PROSITE" id="PS50042"/>
    </source>
</evidence>
<evidence type="ECO:0000313" key="6">
    <source>
        <dbReference type="EMBL" id="GLQ24495.1"/>
    </source>
</evidence>
<dbReference type="InterPro" id="IPR014710">
    <property type="entry name" value="RmlC-like_jellyroll"/>
</dbReference>
<comment type="caution">
    <text evidence="6">The sequence shown here is derived from an EMBL/GenBank/DDBJ whole genome shotgun (WGS) entry which is preliminary data.</text>
</comment>
<keyword evidence="3" id="KW-0804">Transcription</keyword>
<dbReference type="PROSITE" id="PS50042">
    <property type="entry name" value="CNMP_BINDING_3"/>
    <property type="match status" value="1"/>
</dbReference>
<keyword evidence="2" id="KW-0238">DNA-binding</keyword>
<dbReference type="InterPro" id="IPR036390">
    <property type="entry name" value="WH_DNA-bd_sf"/>
</dbReference>
<dbReference type="InterPro" id="IPR018490">
    <property type="entry name" value="cNMP-bd_dom_sf"/>
</dbReference>
<dbReference type="InterPro" id="IPR012318">
    <property type="entry name" value="HTH_CRP"/>
</dbReference>
<dbReference type="Pfam" id="PF00027">
    <property type="entry name" value="cNMP_binding"/>
    <property type="match status" value="1"/>
</dbReference>
<dbReference type="SMART" id="SM00419">
    <property type="entry name" value="HTH_CRP"/>
    <property type="match status" value="1"/>
</dbReference>